<proteinExistence type="predicted"/>
<dbReference type="EMBL" id="SZPY01000004">
    <property type="protein sequence ID" value="TKI60725.1"/>
    <property type="molecule type" value="Genomic_DNA"/>
</dbReference>
<accession>A0A4U2YJQ6</accession>
<organism evidence="1 2">
    <name type="scientific">Nocardioides jishulii</name>
    <dbReference type="NCBI Taxonomy" id="2575440"/>
    <lineage>
        <taxon>Bacteria</taxon>
        <taxon>Bacillati</taxon>
        <taxon>Actinomycetota</taxon>
        <taxon>Actinomycetes</taxon>
        <taxon>Propionibacteriales</taxon>
        <taxon>Nocardioidaceae</taxon>
        <taxon>Nocardioides</taxon>
    </lineage>
</organism>
<sequence>MTLLLGSLAACSGGGDDKGQDEPTGDDARAAAIETTARVGQVRGRLRPPQRRALLAEVGPVVDGWIDAAHVAGEWPRVIGDEAWSGFTPGAAALATKQSALTSAAEISEDVESVTATRRVVRYDVFAAGGKPQGVTARVVLDYDTTGEVEKRVKVRGRLSLTPTKNGWKIFGFDLTESER</sequence>
<gene>
    <name evidence="1" type="ORF">FC770_14520</name>
</gene>
<evidence type="ECO:0008006" key="3">
    <source>
        <dbReference type="Google" id="ProtNLM"/>
    </source>
</evidence>
<dbReference type="OrthoDB" id="3788226at2"/>
<evidence type="ECO:0000313" key="1">
    <source>
        <dbReference type="EMBL" id="TKI60725.1"/>
    </source>
</evidence>
<dbReference type="RefSeq" id="WP_137067032.1">
    <property type="nucleotide sequence ID" value="NZ_CP040748.1"/>
</dbReference>
<protein>
    <recommendedName>
        <fullName evidence="3">SnoaL-like domain-containing protein</fullName>
    </recommendedName>
</protein>
<dbReference type="Proteomes" id="UP000307808">
    <property type="component" value="Unassembled WGS sequence"/>
</dbReference>
<keyword evidence="2" id="KW-1185">Reference proteome</keyword>
<reference evidence="1 2" key="1">
    <citation type="submission" date="2019-04" db="EMBL/GenBank/DDBJ databases">
        <authorList>
            <person name="Dong K."/>
        </authorList>
    </citation>
    <scope>NUCLEOTIDE SEQUENCE [LARGE SCALE GENOMIC DNA]</scope>
    <source>
        <strain evidence="2">dk3543</strain>
    </source>
</reference>
<comment type="caution">
    <text evidence="1">The sequence shown here is derived from an EMBL/GenBank/DDBJ whole genome shotgun (WGS) entry which is preliminary data.</text>
</comment>
<name>A0A4U2YJQ6_9ACTN</name>
<evidence type="ECO:0000313" key="2">
    <source>
        <dbReference type="Proteomes" id="UP000307808"/>
    </source>
</evidence>
<dbReference type="AlphaFoldDB" id="A0A4U2YJQ6"/>